<keyword evidence="1" id="KW-0812">Transmembrane</keyword>
<dbReference type="InterPro" id="IPR051266">
    <property type="entry name" value="CLCR"/>
</dbReference>
<proteinExistence type="predicted"/>
<evidence type="ECO:0000313" key="3">
    <source>
        <dbReference type="EMBL" id="MCO6045651.1"/>
    </source>
</evidence>
<name>A0A9X2FH49_9BACT</name>
<keyword evidence="4" id="KW-1185">Reference proteome</keyword>
<evidence type="ECO:0000256" key="1">
    <source>
        <dbReference type="SAM" id="Phobius"/>
    </source>
</evidence>
<gene>
    <name evidence="3" type="ORF">NG895_17270</name>
</gene>
<dbReference type="CDD" id="cd00198">
    <property type="entry name" value="vWFA"/>
    <property type="match status" value="1"/>
</dbReference>
<dbReference type="InterPro" id="IPR028087">
    <property type="entry name" value="Tad_N"/>
</dbReference>
<dbReference type="Pfam" id="PF13400">
    <property type="entry name" value="Tad"/>
    <property type="match status" value="1"/>
</dbReference>
<dbReference type="PROSITE" id="PS50234">
    <property type="entry name" value="VWFA"/>
    <property type="match status" value="1"/>
</dbReference>
<organism evidence="3 4">
    <name type="scientific">Aeoliella straminimaris</name>
    <dbReference type="NCBI Taxonomy" id="2954799"/>
    <lineage>
        <taxon>Bacteria</taxon>
        <taxon>Pseudomonadati</taxon>
        <taxon>Planctomycetota</taxon>
        <taxon>Planctomycetia</taxon>
        <taxon>Pirellulales</taxon>
        <taxon>Lacipirellulaceae</taxon>
        <taxon>Aeoliella</taxon>
    </lineage>
</organism>
<protein>
    <submittedName>
        <fullName evidence="3">VWA domain-containing protein</fullName>
    </submittedName>
</protein>
<accession>A0A9X2FH49</accession>
<feature type="transmembrane region" description="Helical" evidence="1">
    <location>
        <begin position="20"/>
        <end position="44"/>
    </location>
</feature>
<dbReference type="EMBL" id="JAMXLR010000061">
    <property type="protein sequence ID" value="MCO6045651.1"/>
    <property type="molecule type" value="Genomic_DNA"/>
</dbReference>
<dbReference type="InterPro" id="IPR002035">
    <property type="entry name" value="VWF_A"/>
</dbReference>
<dbReference type="Gene3D" id="3.40.50.410">
    <property type="entry name" value="von Willebrand factor, type A domain"/>
    <property type="match status" value="1"/>
</dbReference>
<dbReference type="SUPFAM" id="SSF53300">
    <property type="entry name" value="vWA-like"/>
    <property type="match status" value="1"/>
</dbReference>
<evidence type="ECO:0000313" key="4">
    <source>
        <dbReference type="Proteomes" id="UP001155241"/>
    </source>
</evidence>
<comment type="caution">
    <text evidence="3">The sequence shown here is derived from an EMBL/GenBank/DDBJ whole genome shotgun (WGS) entry which is preliminary data.</text>
</comment>
<dbReference type="PANTHER" id="PTHR10579">
    <property type="entry name" value="CALCIUM-ACTIVATED CHLORIDE CHANNEL REGULATOR"/>
    <property type="match status" value="1"/>
</dbReference>
<dbReference type="InterPro" id="IPR036465">
    <property type="entry name" value="vWFA_dom_sf"/>
</dbReference>
<dbReference type="SMART" id="SM00327">
    <property type="entry name" value="VWA"/>
    <property type="match status" value="1"/>
</dbReference>
<dbReference type="AlphaFoldDB" id="A0A9X2FH49"/>
<dbReference type="PANTHER" id="PTHR10579:SF43">
    <property type="entry name" value="ZINC FINGER (C3HC4-TYPE RING FINGER) FAMILY PROTEIN"/>
    <property type="match status" value="1"/>
</dbReference>
<keyword evidence="1" id="KW-1133">Transmembrane helix</keyword>
<evidence type="ECO:0000259" key="2">
    <source>
        <dbReference type="PROSITE" id="PS50234"/>
    </source>
</evidence>
<dbReference type="RefSeq" id="WP_252853766.1">
    <property type="nucleotide sequence ID" value="NZ_JAMXLR010000061.1"/>
</dbReference>
<dbReference type="Pfam" id="PF00092">
    <property type="entry name" value="VWA"/>
    <property type="match status" value="1"/>
</dbReference>
<reference evidence="3" key="1">
    <citation type="submission" date="2022-06" db="EMBL/GenBank/DDBJ databases">
        <title>Aeoliella straminimaris, a novel planctomycete from sediments.</title>
        <authorList>
            <person name="Vitorino I.R."/>
            <person name="Lage O.M."/>
        </authorList>
    </citation>
    <scope>NUCLEOTIDE SEQUENCE</scope>
    <source>
        <strain evidence="3">ICT_H6.2</strain>
    </source>
</reference>
<keyword evidence="1" id="KW-0472">Membrane</keyword>
<sequence length="346" mass="37403">MRIARPTRSGTDRRLRRGAILPLVALLLPVLIVMLGFSVDLAFMQTTRAELRTATDTAARAGAITLAETENQQDARKAAMAMAQQNRVANKPLILRESDVQIGRSERNAAGKWVFVNGGTPWNSVRVTGDRTGTSSGGGVSLFFGTMYGVKDFEPTVTSISTFMNVDICLVLDRSGSMRGRKLRELQDAVDVFLNELEQTTSDEQVALASYSSSASLDRNLSTNYGPVQKKVGRFDANGLTAIGQALQKGIEGVTGKNHRSLSAPIIVLMTDGNHNRGIEPIVPARAAASQDIVVHTITFGRDADIKRMTDVADETGGTHYHASNGSELVEVFRTIARTLPTQLTE</sequence>
<feature type="domain" description="VWFA" evidence="2">
    <location>
        <begin position="167"/>
        <end position="336"/>
    </location>
</feature>
<dbReference type="Proteomes" id="UP001155241">
    <property type="component" value="Unassembled WGS sequence"/>
</dbReference>